<protein>
    <recommendedName>
        <fullName evidence="4 10">Ribonuclease H</fullName>
        <shortName evidence="10">RNase H</shortName>
        <ecNumber evidence="4 10">3.1.26.4</ecNumber>
    </recommendedName>
</protein>
<dbReference type="PROSITE" id="PS50879">
    <property type="entry name" value="RNASE_H_1"/>
    <property type="match status" value="1"/>
</dbReference>
<feature type="binding site" evidence="10">
    <location>
        <position position="14"/>
    </location>
    <ligand>
        <name>Mg(2+)</name>
        <dbReference type="ChEBI" id="CHEBI:18420"/>
        <label>2</label>
    </ligand>
</feature>
<evidence type="ECO:0000256" key="9">
    <source>
        <dbReference type="ARBA" id="ARBA00022842"/>
    </source>
</evidence>
<feature type="compositionally biased region" description="Low complexity" evidence="11">
    <location>
        <begin position="165"/>
        <end position="195"/>
    </location>
</feature>
<comment type="cofactor">
    <cofactor evidence="10">
        <name>Mg(2+)</name>
        <dbReference type="ChEBI" id="CHEBI:18420"/>
    </cofactor>
    <text evidence="10">Binds 1 Mg(2+) ion per subunit. May bind a second metal ion at a regulatory site, or after substrate binding.</text>
</comment>
<evidence type="ECO:0000313" key="14">
    <source>
        <dbReference type="Proteomes" id="UP000010388"/>
    </source>
</evidence>
<dbReference type="RefSeq" id="WP_015110286.1">
    <property type="nucleotide sequence ID" value="NC_019675.1"/>
</dbReference>
<dbReference type="GO" id="GO:0005737">
    <property type="term" value="C:cytoplasm"/>
    <property type="evidence" value="ECO:0007669"/>
    <property type="project" value="UniProtKB-SubCell"/>
</dbReference>
<feature type="binding site" evidence="10">
    <location>
        <position position="78"/>
    </location>
    <ligand>
        <name>Mg(2+)</name>
        <dbReference type="ChEBI" id="CHEBI:18420"/>
        <label>1</label>
    </ligand>
</feature>
<dbReference type="HAMAP" id="MF_00042">
    <property type="entry name" value="RNase_H"/>
    <property type="match status" value="1"/>
</dbReference>
<evidence type="ECO:0000313" key="13">
    <source>
        <dbReference type="EMBL" id="AFY29851.1"/>
    </source>
</evidence>
<dbReference type="AlphaFoldDB" id="K9PAW4"/>
<dbReference type="SUPFAM" id="SSF53098">
    <property type="entry name" value="Ribonuclease H-like"/>
    <property type="match status" value="1"/>
</dbReference>
<dbReference type="EMBL" id="CP003495">
    <property type="protein sequence ID" value="AFY29851.1"/>
    <property type="molecule type" value="Genomic_DNA"/>
</dbReference>
<evidence type="ECO:0000259" key="12">
    <source>
        <dbReference type="PROSITE" id="PS50879"/>
    </source>
</evidence>
<evidence type="ECO:0000256" key="4">
    <source>
        <dbReference type="ARBA" id="ARBA00012180"/>
    </source>
</evidence>
<dbReference type="eggNOG" id="COG0328">
    <property type="taxonomic scope" value="Bacteria"/>
</dbReference>
<dbReference type="InterPro" id="IPR036397">
    <property type="entry name" value="RNaseH_sf"/>
</dbReference>
<reference evidence="14" key="1">
    <citation type="journal article" date="2013" name="Proc. Natl. Acad. Sci. U.S.A.">
        <title>Improving the coverage of the cyanobacterial phylum using diversity-driven genome sequencing.</title>
        <authorList>
            <person name="Shih P.M."/>
            <person name="Wu D."/>
            <person name="Latifi A."/>
            <person name="Axen S.D."/>
            <person name="Fewer D.P."/>
            <person name="Talla E."/>
            <person name="Calteau A."/>
            <person name="Cai F."/>
            <person name="Tandeau de Marsac N."/>
            <person name="Rippka R."/>
            <person name="Herdman M."/>
            <person name="Sivonen K."/>
            <person name="Coursin T."/>
            <person name="Laurent T."/>
            <person name="Goodwin L."/>
            <person name="Nolan M."/>
            <person name="Davenport K.W."/>
            <person name="Han C.S."/>
            <person name="Rubin E.M."/>
            <person name="Eisen J.A."/>
            <person name="Woyke T."/>
            <person name="Gugger M."/>
            <person name="Kerfeld C.A."/>
        </authorList>
    </citation>
    <scope>NUCLEOTIDE SEQUENCE [LARGE SCALE GENOMIC DNA]</scope>
    <source>
        <strain evidence="14">ATCC 27147 / PCC 6307</strain>
    </source>
</reference>
<gene>
    <name evidence="10" type="primary">rnhA</name>
    <name evidence="13" type="ordered locus">Cyagr_2759</name>
</gene>
<dbReference type="KEGG" id="cgc:Cyagr_2759"/>
<dbReference type="PATRIC" id="fig|292564.3.peg.2616"/>
<evidence type="ECO:0000256" key="8">
    <source>
        <dbReference type="ARBA" id="ARBA00022801"/>
    </source>
</evidence>
<sequence length="269" mass="28861">MGDRPVRVVAAACDGACSGNPGPGGWGALLRFEDGSRRELGGADAATTNNRMELTAALAVLEALRELPRHPDLVLRTDSRYLIDGFEKWMAGWKRKGWRTASGGAVLNRDLWERLDAARLPGLALRHVRGHSGDPDNDRCDTIAVAFSRGQSPALATEARPGRSPEPGAPDAADPEAEVPAAESPALADPLDPAPPSLQQLLSRLELADRLAAGGYSLRAVELARLLEVPTAGLEGKVEPWLWRDWLVRPLGNGCWRLERGAGGLDRPQ</sequence>
<dbReference type="InterPro" id="IPR022892">
    <property type="entry name" value="RNaseHI"/>
</dbReference>
<comment type="subcellular location">
    <subcellularLocation>
        <location evidence="10">Cytoplasm</location>
    </subcellularLocation>
</comment>
<dbReference type="EC" id="3.1.26.4" evidence="4 10"/>
<accession>K9PAW4</accession>
<feature type="binding site" evidence="10">
    <location>
        <position position="14"/>
    </location>
    <ligand>
        <name>Mg(2+)</name>
        <dbReference type="ChEBI" id="CHEBI:18420"/>
        <label>1</label>
    </ligand>
</feature>
<feature type="region of interest" description="Disordered" evidence="11">
    <location>
        <begin position="152"/>
        <end position="195"/>
    </location>
</feature>
<evidence type="ECO:0000256" key="5">
    <source>
        <dbReference type="ARBA" id="ARBA00022722"/>
    </source>
</evidence>
<dbReference type="HOGENOM" id="CLU_1033342_0_0_3"/>
<evidence type="ECO:0000256" key="3">
    <source>
        <dbReference type="ARBA" id="ARBA00011245"/>
    </source>
</evidence>
<dbReference type="CDD" id="cd09278">
    <property type="entry name" value="RNase_HI_prokaryote_like"/>
    <property type="match status" value="1"/>
</dbReference>
<feature type="binding site" evidence="10">
    <location>
        <position position="53"/>
    </location>
    <ligand>
        <name>Mg(2+)</name>
        <dbReference type="ChEBI" id="CHEBI:18420"/>
        <label>1</label>
    </ligand>
</feature>
<evidence type="ECO:0000256" key="2">
    <source>
        <dbReference type="ARBA" id="ARBA00005300"/>
    </source>
</evidence>
<evidence type="ECO:0000256" key="1">
    <source>
        <dbReference type="ARBA" id="ARBA00000077"/>
    </source>
</evidence>
<comment type="similarity">
    <text evidence="2 10">Belongs to the RNase H family.</text>
</comment>
<dbReference type="GO" id="GO:0043137">
    <property type="term" value="P:DNA replication, removal of RNA primer"/>
    <property type="evidence" value="ECO:0007669"/>
    <property type="project" value="TreeGrafter"/>
</dbReference>
<evidence type="ECO:0000256" key="11">
    <source>
        <dbReference type="SAM" id="MobiDB-lite"/>
    </source>
</evidence>
<dbReference type="InterPro" id="IPR050092">
    <property type="entry name" value="RNase_H"/>
</dbReference>
<evidence type="ECO:0000256" key="6">
    <source>
        <dbReference type="ARBA" id="ARBA00022723"/>
    </source>
</evidence>
<evidence type="ECO:0000256" key="10">
    <source>
        <dbReference type="HAMAP-Rule" id="MF_00042"/>
    </source>
</evidence>
<keyword evidence="7 10" id="KW-0255">Endonuclease</keyword>
<organism evidence="13 14">
    <name type="scientific">Cyanobium gracile (strain ATCC 27147 / PCC 6307)</name>
    <dbReference type="NCBI Taxonomy" id="292564"/>
    <lineage>
        <taxon>Bacteria</taxon>
        <taxon>Bacillati</taxon>
        <taxon>Cyanobacteriota</taxon>
        <taxon>Cyanophyceae</taxon>
        <taxon>Synechococcales</taxon>
        <taxon>Prochlorococcaceae</taxon>
        <taxon>Cyanobium</taxon>
    </lineage>
</organism>
<evidence type="ECO:0000256" key="7">
    <source>
        <dbReference type="ARBA" id="ARBA00022759"/>
    </source>
</evidence>
<comment type="catalytic activity">
    <reaction evidence="1 10">
        <text>Endonucleolytic cleavage to 5'-phosphomonoester.</text>
        <dbReference type="EC" id="3.1.26.4"/>
    </reaction>
</comment>
<dbReference type="STRING" id="292564.Cyagr_2759"/>
<feature type="domain" description="RNase H type-1" evidence="12">
    <location>
        <begin position="5"/>
        <end position="149"/>
    </location>
</feature>
<name>K9PAW4_CYAGP</name>
<dbReference type="Gene3D" id="3.30.420.10">
    <property type="entry name" value="Ribonuclease H-like superfamily/Ribonuclease H"/>
    <property type="match status" value="1"/>
</dbReference>
<dbReference type="OrthoDB" id="7845843at2"/>
<dbReference type="Pfam" id="PF00075">
    <property type="entry name" value="RNase_H"/>
    <property type="match status" value="1"/>
</dbReference>
<keyword evidence="8 10" id="KW-0378">Hydrolase</keyword>
<dbReference type="GO" id="GO:0000287">
    <property type="term" value="F:magnesium ion binding"/>
    <property type="evidence" value="ECO:0007669"/>
    <property type="project" value="UniProtKB-UniRule"/>
</dbReference>
<dbReference type="InterPro" id="IPR012337">
    <property type="entry name" value="RNaseH-like_sf"/>
</dbReference>
<keyword evidence="5 10" id="KW-0540">Nuclease</keyword>
<feature type="binding site" evidence="10">
    <location>
        <position position="141"/>
    </location>
    <ligand>
        <name>Mg(2+)</name>
        <dbReference type="ChEBI" id="CHEBI:18420"/>
        <label>2</label>
    </ligand>
</feature>
<dbReference type="GO" id="GO:0003676">
    <property type="term" value="F:nucleic acid binding"/>
    <property type="evidence" value="ECO:0007669"/>
    <property type="project" value="InterPro"/>
</dbReference>
<keyword evidence="6 10" id="KW-0479">Metal-binding</keyword>
<dbReference type="Proteomes" id="UP000010388">
    <property type="component" value="Chromosome"/>
</dbReference>
<keyword evidence="10" id="KW-0963">Cytoplasm</keyword>
<comment type="function">
    <text evidence="10">Endonuclease that specifically degrades the RNA of RNA-DNA hybrids.</text>
</comment>
<dbReference type="GO" id="GO:0004523">
    <property type="term" value="F:RNA-DNA hybrid ribonuclease activity"/>
    <property type="evidence" value="ECO:0007669"/>
    <property type="project" value="UniProtKB-UniRule"/>
</dbReference>
<comment type="subunit">
    <text evidence="3 10">Monomer.</text>
</comment>
<proteinExistence type="inferred from homology"/>
<dbReference type="InterPro" id="IPR002156">
    <property type="entry name" value="RNaseH_domain"/>
</dbReference>
<dbReference type="PANTHER" id="PTHR10642">
    <property type="entry name" value="RIBONUCLEASE H1"/>
    <property type="match status" value="1"/>
</dbReference>
<keyword evidence="9 10" id="KW-0460">Magnesium</keyword>
<dbReference type="PANTHER" id="PTHR10642:SF26">
    <property type="entry name" value="RIBONUCLEASE H1"/>
    <property type="match status" value="1"/>
</dbReference>